<evidence type="ECO:0000313" key="2">
    <source>
        <dbReference type="Proteomes" id="UP000307380"/>
    </source>
</evidence>
<dbReference type="OrthoDB" id="9771846at2"/>
<dbReference type="RefSeq" id="WP_136425249.1">
    <property type="nucleotide sequence ID" value="NZ_SSSN01000013.1"/>
</dbReference>
<accession>A0A4S4FKY5</accession>
<protein>
    <submittedName>
        <fullName evidence="1">Glycosyl transferase</fullName>
    </submittedName>
</protein>
<sequence>MQTLNRIRVVETFRAPRRTTNPYIVMLDEALSETDGLDYHRFSWPRAILGRYDVLHIHWPETRLQGSTRVKRALNLWLFELLLVRLRLIPTAVVRTVHNLELPSDLTMHQRSALTKLDTLTSMRITLNPVTPTRNVPNCFIPHGHYRDWFRGFARAAPTTNKLGYFGLMRRYKGMDALLSAYAEARDLDDSVSLDVGGLPSSADISATVERAQATIPGIKSTLRFLEDSEIVRLATGSQLIVLPYVTMHNSGGALAALSLDRPVLVPETEATISLRDEVGEGWVICFSPPLTGATLLNALDASRELTGKPDLSRRDWSDVGVRHRDAFLEAMVERRGSGRRWRRWGRRG</sequence>
<organism evidence="1 2">
    <name type="scientific">Orlajensenia flava</name>
    <dbReference type="NCBI Taxonomy" id="2565934"/>
    <lineage>
        <taxon>Bacteria</taxon>
        <taxon>Bacillati</taxon>
        <taxon>Actinomycetota</taxon>
        <taxon>Actinomycetes</taxon>
        <taxon>Micrococcales</taxon>
        <taxon>Microbacteriaceae</taxon>
        <taxon>Orlajensenia</taxon>
    </lineage>
</organism>
<dbReference type="EMBL" id="SSSN01000013">
    <property type="protein sequence ID" value="THG30552.1"/>
    <property type="molecule type" value="Genomic_DNA"/>
</dbReference>
<keyword evidence="1" id="KW-0808">Transferase</keyword>
<dbReference type="Proteomes" id="UP000307380">
    <property type="component" value="Unassembled WGS sequence"/>
</dbReference>
<gene>
    <name evidence="1" type="ORF">E6C70_14375</name>
</gene>
<dbReference type="SUPFAM" id="SSF53756">
    <property type="entry name" value="UDP-Glycosyltransferase/glycogen phosphorylase"/>
    <property type="match status" value="1"/>
</dbReference>
<comment type="caution">
    <text evidence="1">The sequence shown here is derived from an EMBL/GenBank/DDBJ whole genome shotgun (WGS) entry which is preliminary data.</text>
</comment>
<keyword evidence="2" id="KW-1185">Reference proteome</keyword>
<name>A0A4S4FKY5_9MICO</name>
<evidence type="ECO:0000313" key="1">
    <source>
        <dbReference type="EMBL" id="THG30552.1"/>
    </source>
</evidence>
<dbReference type="GO" id="GO:0016740">
    <property type="term" value="F:transferase activity"/>
    <property type="evidence" value="ECO:0007669"/>
    <property type="project" value="UniProtKB-KW"/>
</dbReference>
<dbReference type="Gene3D" id="3.40.50.2000">
    <property type="entry name" value="Glycogen Phosphorylase B"/>
    <property type="match status" value="2"/>
</dbReference>
<reference evidence="1 2" key="1">
    <citation type="submission" date="2019-04" db="EMBL/GenBank/DDBJ databases">
        <authorList>
            <person name="Jiang L."/>
        </authorList>
    </citation>
    <scope>NUCLEOTIDE SEQUENCE [LARGE SCALE GENOMIC DNA]</scope>
    <source>
        <strain evidence="1 2">YIM 131861</strain>
    </source>
</reference>
<dbReference type="AlphaFoldDB" id="A0A4S4FKY5"/>
<proteinExistence type="predicted"/>